<dbReference type="InterPro" id="IPR027417">
    <property type="entry name" value="P-loop_NTPase"/>
</dbReference>
<dbReference type="Proteomes" id="UP000308508">
    <property type="component" value="Unassembled WGS sequence"/>
</dbReference>
<evidence type="ECO:0000259" key="10">
    <source>
        <dbReference type="PROSITE" id="PS50893"/>
    </source>
</evidence>
<evidence type="ECO:0000256" key="2">
    <source>
        <dbReference type="ARBA" id="ARBA00022475"/>
    </source>
</evidence>
<dbReference type="PANTHER" id="PTHR43514">
    <property type="entry name" value="ABC TRANSPORTER I FAMILY MEMBER 10"/>
    <property type="match status" value="1"/>
</dbReference>
<keyword evidence="3 9" id="KW-0500">Molybdenum</keyword>
<dbReference type="PROSITE" id="PS51866">
    <property type="entry name" value="MOP"/>
    <property type="match status" value="1"/>
</dbReference>
<evidence type="ECO:0000256" key="5">
    <source>
        <dbReference type="ARBA" id="ARBA00022741"/>
    </source>
</evidence>
<dbReference type="GO" id="GO:0016887">
    <property type="term" value="F:ATP hydrolysis activity"/>
    <property type="evidence" value="ECO:0007669"/>
    <property type="project" value="InterPro"/>
</dbReference>
<gene>
    <name evidence="12" type="primary">modC</name>
    <name evidence="12" type="ORF">E5S66_07990</name>
</gene>
<keyword evidence="8" id="KW-0472">Membrane</keyword>
<dbReference type="InterPro" id="IPR005116">
    <property type="entry name" value="Transp-assoc_OB_typ1"/>
</dbReference>
<dbReference type="GO" id="GO:0005524">
    <property type="term" value="F:ATP binding"/>
    <property type="evidence" value="ECO:0007669"/>
    <property type="project" value="UniProtKB-KW"/>
</dbReference>
<keyword evidence="1" id="KW-0813">Transport</keyword>
<dbReference type="InterPro" id="IPR004606">
    <property type="entry name" value="Mop_domain"/>
</dbReference>
<keyword evidence="2" id="KW-1003">Cell membrane</keyword>
<dbReference type="Pfam" id="PF03459">
    <property type="entry name" value="TOBE"/>
    <property type="match status" value="1"/>
</dbReference>
<dbReference type="InterPro" id="IPR003593">
    <property type="entry name" value="AAA+_ATPase"/>
</dbReference>
<dbReference type="EMBL" id="SROY01000003">
    <property type="protein sequence ID" value="TLX21467.1"/>
    <property type="molecule type" value="Genomic_DNA"/>
</dbReference>
<dbReference type="SUPFAM" id="SSF52540">
    <property type="entry name" value="P-loop containing nucleoside triphosphate hydrolases"/>
    <property type="match status" value="1"/>
</dbReference>
<protein>
    <submittedName>
        <fullName evidence="12">Molybdenum ABC transporter ATP-binding protein</fullName>
    </submittedName>
</protein>
<dbReference type="InterPro" id="IPR011868">
    <property type="entry name" value="ModC_ABC_ATP-bd"/>
</dbReference>
<organism evidence="12 13">
    <name type="scientific">Thermomonas fusca</name>
    <dbReference type="NCBI Taxonomy" id="215690"/>
    <lineage>
        <taxon>Bacteria</taxon>
        <taxon>Pseudomonadati</taxon>
        <taxon>Pseudomonadota</taxon>
        <taxon>Gammaproteobacteria</taxon>
        <taxon>Lysobacterales</taxon>
        <taxon>Lysobacteraceae</taxon>
        <taxon>Thermomonas</taxon>
    </lineage>
</organism>
<evidence type="ECO:0000256" key="6">
    <source>
        <dbReference type="ARBA" id="ARBA00022840"/>
    </source>
</evidence>
<reference evidence="12 13" key="1">
    <citation type="submission" date="2019-04" db="EMBL/GenBank/DDBJ databases">
        <authorList>
            <person name="Grouzdev D.S."/>
            <person name="Nazina T.N."/>
        </authorList>
    </citation>
    <scope>NUCLEOTIDE SEQUENCE [LARGE SCALE GENOMIC DNA]</scope>
    <source>
        <strain evidence="12 13">SHC 3-19</strain>
    </source>
</reference>
<dbReference type="SUPFAM" id="SSF50331">
    <property type="entry name" value="MOP-like"/>
    <property type="match status" value="1"/>
</dbReference>
<evidence type="ECO:0000313" key="12">
    <source>
        <dbReference type="EMBL" id="TLX21467.1"/>
    </source>
</evidence>
<dbReference type="GO" id="GO:0016020">
    <property type="term" value="C:membrane"/>
    <property type="evidence" value="ECO:0007669"/>
    <property type="project" value="InterPro"/>
</dbReference>
<proteinExistence type="predicted"/>
<evidence type="ECO:0000259" key="11">
    <source>
        <dbReference type="PROSITE" id="PS51866"/>
    </source>
</evidence>
<dbReference type="GO" id="GO:0140359">
    <property type="term" value="F:ABC-type transporter activity"/>
    <property type="evidence" value="ECO:0007669"/>
    <property type="project" value="InterPro"/>
</dbReference>
<evidence type="ECO:0000256" key="1">
    <source>
        <dbReference type="ARBA" id="ARBA00022448"/>
    </source>
</evidence>
<dbReference type="PROSITE" id="PS50893">
    <property type="entry name" value="ABC_TRANSPORTER_2"/>
    <property type="match status" value="1"/>
</dbReference>
<evidence type="ECO:0000256" key="7">
    <source>
        <dbReference type="ARBA" id="ARBA00022967"/>
    </source>
</evidence>
<dbReference type="InterPro" id="IPR003439">
    <property type="entry name" value="ABC_transporter-like_ATP-bd"/>
</dbReference>
<evidence type="ECO:0000256" key="4">
    <source>
        <dbReference type="ARBA" id="ARBA00022519"/>
    </source>
</evidence>
<dbReference type="GO" id="GO:0015098">
    <property type="term" value="F:molybdate ion transmembrane transporter activity"/>
    <property type="evidence" value="ECO:0007669"/>
    <property type="project" value="InterPro"/>
</dbReference>
<dbReference type="InterPro" id="IPR008995">
    <property type="entry name" value="Mo/tungstate-bd_C_term_dom"/>
</dbReference>
<dbReference type="STRING" id="1123377.GCA_000423885_01119"/>
<dbReference type="RefSeq" id="WP_138348751.1">
    <property type="nucleotide sequence ID" value="NZ_SROY01000003.1"/>
</dbReference>
<dbReference type="NCBIfam" id="TIGR02142">
    <property type="entry name" value="modC_ABC"/>
    <property type="match status" value="1"/>
</dbReference>
<feature type="domain" description="ABC transporter" evidence="10">
    <location>
        <begin position="3"/>
        <end position="235"/>
    </location>
</feature>
<feature type="domain" description="Mop" evidence="11">
    <location>
        <begin position="293"/>
        <end position="357"/>
    </location>
</feature>
<keyword evidence="13" id="KW-1185">Reference proteome</keyword>
<evidence type="ECO:0000256" key="3">
    <source>
        <dbReference type="ARBA" id="ARBA00022505"/>
    </source>
</evidence>
<accession>A0A5R9PEH6</accession>
<keyword evidence="5" id="KW-0547">Nucleotide-binding</keyword>
<dbReference type="PANTHER" id="PTHR43514:SF10">
    <property type="entry name" value="MOLYBDENUM IMPORT ATP-BINDING PROTEIN MODC 2"/>
    <property type="match status" value="1"/>
</dbReference>
<dbReference type="SMART" id="SM00382">
    <property type="entry name" value="AAA"/>
    <property type="match status" value="1"/>
</dbReference>
<keyword evidence="6 12" id="KW-0067">ATP-binding</keyword>
<dbReference type="PROSITE" id="PS00211">
    <property type="entry name" value="ABC_TRANSPORTER_1"/>
    <property type="match status" value="1"/>
</dbReference>
<evidence type="ECO:0000256" key="9">
    <source>
        <dbReference type="PROSITE-ProRule" id="PRU01213"/>
    </source>
</evidence>
<comment type="caution">
    <text evidence="12">The sequence shown here is derived from an EMBL/GenBank/DDBJ whole genome shotgun (WGS) entry which is preliminary data.</text>
</comment>
<dbReference type="Gene3D" id="2.40.50.100">
    <property type="match status" value="1"/>
</dbReference>
<dbReference type="InterPro" id="IPR050334">
    <property type="entry name" value="Molybdenum_import_ModC"/>
</dbReference>
<evidence type="ECO:0000313" key="13">
    <source>
        <dbReference type="Proteomes" id="UP000308508"/>
    </source>
</evidence>
<sequence>MAERADDIHIALRLARGDFRMDLDLRLPGSGCSVVFGPSGCGKSTLLRAIAGLEPRAHGEIRVGEACWQDARSALPAHRRGVGMVFQHSALLPHLSVVDNLRFGWKRARAAPELLERWIERLALAPLLSRKPDSLSGGERQRVALARALVSNPRLLLLDEPLSALDAPRRGEILPYLEAVRREAGIPVLYVTHALEEVARLADHLIVLDAGRVSAAGPALDVLNRDDLPLALRDDAGVVLEAEVSARDAHGLLSLHTSAGTLHAHGGAHPPGTRLRVRIQARDVSLALGRHDDSSLLNLLPATLVALSDLPGGQVQARLEVQGQALLARISHRSVERLGLQPGMPLWAQVKAVALLV</sequence>
<keyword evidence="7" id="KW-1278">Translocase</keyword>
<dbReference type="Pfam" id="PF00005">
    <property type="entry name" value="ABC_tran"/>
    <property type="match status" value="1"/>
</dbReference>
<dbReference type="Gene3D" id="3.40.50.300">
    <property type="entry name" value="P-loop containing nucleotide triphosphate hydrolases"/>
    <property type="match status" value="1"/>
</dbReference>
<keyword evidence="4" id="KW-0997">Cell inner membrane</keyword>
<dbReference type="InterPro" id="IPR017871">
    <property type="entry name" value="ABC_transporter-like_CS"/>
</dbReference>
<evidence type="ECO:0000256" key="8">
    <source>
        <dbReference type="ARBA" id="ARBA00023136"/>
    </source>
</evidence>
<dbReference type="AlphaFoldDB" id="A0A5R9PEH6"/>
<name>A0A5R9PEH6_9GAMM</name>